<dbReference type="PROSITE" id="PS50089">
    <property type="entry name" value="ZF_RING_2"/>
    <property type="match status" value="1"/>
</dbReference>
<evidence type="ECO:0000256" key="5">
    <source>
        <dbReference type="SAM" id="MobiDB-lite"/>
    </source>
</evidence>
<name>A0A915J1J2_ROMCU</name>
<evidence type="ECO:0000256" key="2">
    <source>
        <dbReference type="ARBA" id="ARBA00022771"/>
    </source>
</evidence>
<dbReference type="WBParaSite" id="nRc.2.0.1.t19768-RA">
    <property type="protein sequence ID" value="nRc.2.0.1.t19768-RA"/>
    <property type="gene ID" value="nRc.2.0.1.g19768"/>
</dbReference>
<dbReference type="GO" id="GO:0008270">
    <property type="term" value="F:zinc ion binding"/>
    <property type="evidence" value="ECO:0007669"/>
    <property type="project" value="UniProtKB-KW"/>
</dbReference>
<dbReference type="PROSITE" id="PS00518">
    <property type="entry name" value="ZF_RING_1"/>
    <property type="match status" value="1"/>
</dbReference>
<reference evidence="8" key="1">
    <citation type="submission" date="2022-11" db="UniProtKB">
        <authorList>
            <consortium name="WormBaseParasite"/>
        </authorList>
    </citation>
    <scope>IDENTIFICATION</scope>
</reference>
<evidence type="ECO:0000256" key="4">
    <source>
        <dbReference type="PROSITE-ProRule" id="PRU00175"/>
    </source>
</evidence>
<feature type="region of interest" description="Disordered" evidence="5">
    <location>
        <begin position="160"/>
        <end position="192"/>
    </location>
</feature>
<feature type="compositionally biased region" description="Basic and acidic residues" evidence="5">
    <location>
        <begin position="160"/>
        <end position="169"/>
    </location>
</feature>
<dbReference type="SUPFAM" id="SSF57850">
    <property type="entry name" value="RING/U-box"/>
    <property type="match status" value="1"/>
</dbReference>
<protein>
    <submittedName>
        <fullName evidence="8">RING-type domain-containing protein</fullName>
    </submittedName>
</protein>
<keyword evidence="3" id="KW-0862">Zinc</keyword>
<keyword evidence="7" id="KW-1185">Reference proteome</keyword>
<sequence length="221" mass="25265">MKKTIREVSSISIVIFNCSSTMPRCLSCGNLSRCPIQLFCGHTLCGTCSFLVTYCNICYPTLTKKSDRNHTKDQGLSSSSQVDTKILFDEETLESAKRQICTLCDRCEINEKSKFLLCGHAFCGPCLVWYYEKRRSQKFLLCPTCGFEFIPPSKWWQNFDDERSEHEDGGDAAVPPISSPKNAGQKDFGHGTQFDIYRNENDQRLQKNRQLQFDQLSFDSD</sequence>
<dbReference type="AlphaFoldDB" id="A0A915J1J2"/>
<keyword evidence="2 4" id="KW-0863">Zinc-finger</keyword>
<dbReference type="InterPro" id="IPR013083">
    <property type="entry name" value="Znf_RING/FYVE/PHD"/>
</dbReference>
<dbReference type="InterPro" id="IPR017907">
    <property type="entry name" value="Znf_RING_CS"/>
</dbReference>
<evidence type="ECO:0000313" key="7">
    <source>
        <dbReference type="Proteomes" id="UP000887565"/>
    </source>
</evidence>
<evidence type="ECO:0000313" key="8">
    <source>
        <dbReference type="WBParaSite" id="nRc.2.0.1.t19768-RA"/>
    </source>
</evidence>
<evidence type="ECO:0000256" key="1">
    <source>
        <dbReference type="ARBA" id="ARBA00022723"/>
    </source>
</evidence>
<dbReference type="Proteomes" id="UP000887565">
    <property type="component" value="Unplaced"/>
</dbReference>
<accession>A0A915J1J2</accession>
<organism evidence="7 8">
    <name type="scientific">Romanomermis culicivorax</name>
    <name type="common">Nematode worm</name>
    <dbReference type="NCBI Taxonomy" id="13658"/>
    <lineage>
        <taxon>Eukaryota</taxon>
        <taxon>Metazoa</taxon>
        <taxon>Ecdysozoa</taxon>
        <taxon>Nematoda</taxon>
        <taxon>Enoplea</taxon>
        <taxon>Dorylaimia</taxon>
        <taxon>Mermithida</taxon>
        <taxon>Mermithoidea</taxon>
        <taxon>Mermithidae</taxon>
        <taxon>Romanomermis</taxon>
    </lineage>
</organism>
<evidence type="ECO:0000259" key="6">
    <source>
        <dbReference type="PROSITE" id="PS50089"/>
    </source>
</evidence>
<proteinExistence type="predicted"/>
<keyword evidence="1" id="KW-0479">Metal-binding</keyword>
<evidence type="ECO:0000256" key="3">
    <source>
        <dbReference type="ARBA" id="ARBA00022833"/>
    </source>
</evidence>
<dbReference type="SMART" id="SM00184">
    <property type="entry name" value="RING"/>
    <property type="match status" value="2"/>
</dbReference>
<dbReference type="InterPro" id="IPR001841">
    <property type="entry name" value="Znf_RING"/>
</dbReference>
<feature type="domain" description="RING-type" evidence="6">
    <location>
        <begin position="101"/>
        <end position="145"/>
    </location>
</feature>
<dbReference type="Gene3D" id="3.30.40.10">
    <property type="entry name" value="Zinc/RING finger domain, C3HC4 (zinc finger)"/>
    <property type="match status" value="1"/>
</dbReference>